<evidence type="ECO:0000313" key="2">
    <source>
        <dbReference type="EMBL" id="OWZ09897.1"/>
    </source>
</evidence>
<reference evidence="3" key="1">
    <citation type="submission" date="2017-03" db="EMBL/GenBank/DDBJ databases">
        <title>Phytopthora megakarya and P. palmivora, two closely related causual agents of cacao black pod achieved similar genome size and gene model numbers by different mechanisms.</title>
        <authorList>
            <person name="Ali S."/>
            <person name="Shao J."/>
            <person name="Larry D.J."/>
            <person name="Kronmiller B."/>
            <person name="Shen D."/>
            <person name="Strem M.D."/>
            <person name="Melnick R.L."/>
            <person name="Guiltinan M.J."/>
            <person name="Tyler B.M."/>
            <person name="Meinhardt L.W."/>
            <person name="Bailey B.A."/>
        </authorList>
    </citation>
    <scope>NUCLEOTIDE SEQUENCE [LARGE SCALE GENOMIC DNA]</scope>
    <source>
        <strain evidence="3">zdho120</strain>
    </source>
</reference>
<organism evidence="2 3">
    <name type="scientific">Phytophthora megakarya</name>
    <dbReference type="NCBI Taxonomy" id="4795"/>
    <lineage>
        <taxon>Eukaryota</taxon>
        <taxon>Sar</taxon>
        <taxon>Stramenopiles</taxon>
        <taxon>Oomycota</taxon>
        <taxon>Peronosporomycetes</taxon>
        <taxon>Peronosporales</taxon>
        <taxon>Peronosporaceae</taxon>
        <taxon>Phytophthora</taxon>
    </lineage>
</organism>
<evidence type="ECO:0000256" key="1">
    <source>
        <dbReference type="SAM" id="Coils"/>
    </source>
</evidence>
<dbReference type="EMBL" id="NBNE01002626">
    <property type="protein sequence ID" value="OWZ09897.1"/>
    <property type="molecule type" value="Genomic_DNA"/>
</dbReference>
<dbReference type="OrthoDB" id="126268at2759"/>
<comment type="caution">
    <text evidence="2">The sequence shown here is derived from an EMBL/GenBank/DDBJ whole genome shotgun (WGS) entry which is preliminary data.</text>
</comment>
<sequence>MDSPTSSMEDEAALLAILDDVWIDQIAPSTPLTLPALPDQTPQNDTIPVSTVNKVSATKPRKKRRRDRNRPWHEIAQLQAESKNLEQEIENRLAKSSKKARSAFYKHTRNMELKMLLRETMEETQAFEQNLERQVDKLMRMASRSLGLPTMFLAFDPIHDVLVFSKMAQRVDDQYNDMGRVLQRMGLEGDTSEITDAYVCRANSLYPRGSDGDILKFRSRMIKPFNKSTLEKGFWRYMDTLGVNQATTNLELGLASRVAVQKFESVAGDYVCTTRVITKQFVEEDRIVQVWNMLIDWQKFGEEMRNVQTYEHGWGFIQSMANNSANRSICGGCIIMRPVVNESDETLKALSTLYQDMLMSRVHALDNKAMDQFLFEKGTRAPN</sequence>
<proteinExistence type="predicted"/>
<name>A0A225VYN6_9STRA</name>
<accession>A0A225VYN6</accession>
<keyword evidence="1" id="KW-0175">Coiled coil</keyword>
<dbReference type="AlphaFoldDB" id="A0A225VYN6"/>
<protein>
    <recommendedName>
        <fullName evidence="4">M96 mating-specific protein</fullName>
    </recommendedName>
</protein>
<keyword evidence="3" id="KW-1185">Reference proteome</keyword>
<evidence type="ECO:0000313" key="3">
    <source>
        <dbReference type="Proteomes" id="UP000198211"/>
    </source>
</evidence>
<dbReference type="Proteomes" id="UP000198211">
    <property type="component" value="Unassembled WGS sequence"/>
</dbReference>
<evidence type="ECO:0008006" key="4">
    <source>
        <dbReference type="Google" id="ProtNLM"/>
    </source>
</evidence>
<gene>
    <name evidence="2" type="ORF">PHMEG_00017325</name>
</gene>
<feature type="coiled-coil region" evidence="1">
    <location>
        <begin position="75"/>
        <end position="141"/>
    </location>
</feature>